<evidence type="ECO:0000313" key="2">
    <source>
        <dbReference type="Proteomes" id="UP001500888"/>
    </source>
</evidence>
<organism evidence="1 2">
    <name type="scientific">Sphaerisporangium flaviroseum</name>
    <dbReference type="NCBI Taxonomy" id="509199"/>
    <lineage>
        <taxon>Bacteria</taxon>
        <taxon>Bacillati</taxon>
        <taxon>Actinomycetota</taxon>
        <taxon>Actinomycetes</taxon>
        <taxon>Streptosporangiales</taxon>
        <taxon>Streptosporangiaceae</taxon>
        <taxon>Sphaerisporangium</taxon>
    </lineage>
</organism>
<proteinExistence type="predicted"/>
<protein>
    <submittedName>
        <fullName evidence="1">Uncharacterized protein</fullName>
    </submittedName>
</protein>
<dbReference type="EMBL" id="BAAAZR010000028">
    <property type="protein sequence ID" value="GAA3830124.1"/>
    <property type="molecule type" value="Genomic_DNA"/>
</dbReference>
<evidence type="ECO:0000313" key="1">
    <source>
        <dbReference type="EMBL" id="GAA3830124.1"/>
    </source>
</evidence>
<accession>A0ABP7IYF2</accession>
<dbReference type="RefSeq" id="WP_344947268.1">
    <property type="nucleotide sequence ID" value="NZ_BAAAZR010000028.1"/>
</dbReference>
<comment type="caution">
    <text evidence="1">The sequence shown here is derived from an EMBL/GenBank/DDBJ whole genome shotgun (WGS) entry which is preliminary data.</text>
</comment>
<reference evidence="2" key="1">
    <citation type="journal article" date="2019" name="Int. J. Syst. Evol. Microbiol.">
        <title>The Global Catalogue of Microorganisms (GCM) 10K type strain sequencing project: providing services to taxonomists for standard genome sequencing and annotation.</title>
        <authorList>
            <consortium name="The Broad Institute Genomics Platform"/>
            <consortium name="The Broad Institute Genome Sequencing Center for Infectious Disease"/>
            <person name="Wu L."/>
            <person name="Ma J."/>
        </authorList>
    </citation>
    <scope>NUCLEOTIDE SEQUENCE [LARGE SCALE GENOMIC DNA]</scope>
    <source>
        <strain evidence="2">JCM 16908</strain>
    </source>
</reference>
<gene>
    <name evidence="1" type="ORF">GCM10022226_58700</name>
</gene>
<dbReference type="Proteomes" id="UP001500888">
    <property type="component" value="Unassembled WGS sequence"/>
</dbReference>
<keyword evidence="2" id="KW-1185">Reference proteome</keyword>
<name>A0ABP7IYF2_9ACTN</name>
<sequence length="68" mass="6875">MSESVLGGAVDGAVGGMVTAGGGTGGSHPDRLYRACGMLVPPPPSPLWTQPVRATVDVPPVVEPRPRL</sequence>